<dbReference type="GO" id="GO:0006937">
    <property type="term" value="P:regulation of muscle contraction"/>
    <property type="evidence" value="ECO:0007669"/>
    <property type="project" value="TreeGrafter"/>
</dbReference>
<dbReference type="GO" id="GO:0015459">
    <property type="term" value="F:potassium channel regulator activity"/>
    <property type="evidence" value="ECO:0007669"/>
    <property type="project" value="TreeGrafter"/>
</dbReference>
<evidence type="ECO:0000256" key="1">
    <source>
        <dbReference type="ARBA" id="ARBA00004141"/>
    </source>
</evidence>
<comment type="subcellular location">
    <subcellularLocation>
        <location evidence="1">Membrane</location>
        <topology evidence="1">Multi-pass membrane protein</topology>
    </subcellularLocation>
</comment>
<evidence type="ECO:0000313" key="8">
    <source>
        <dbReference type="Proteomes" id="UP000887540"/>
    </source>
</evidence>
<feature type="transmembrane region" description="Helical" evidence="7">
    <location>
        <begin position="573"/>
        <end position="592"/>
    </location>
</feature>
<feature type="transmembrane region" description="Helical" evidence="7">
    <location>
        <begin position="317"/>
        <end position="335"/>
    </location>
</feature>
<evidence type="ECO:0000313" key="9">
    <source>
        <dbReference type="WBParaSite" id="ACRNAN_scaffold313.g25934.t1"/>
    </source>
</evidence>
<feature type="compositionally biased region" description="Basic and acidic residues" evidence="6">
    <location>
        <begin position="11"/>
        <end position="40"/>
    </location>
</feature>
<dbReference type="Proteomes" id="UP000887540">
    <property type="component" value="Unplaced"/>
</dbReference>
<proteinExistence type="inferred from homology"/>
<dbReference type="GO" id="GO:0005886">
    <property type="term" value="C:plasma membrane"/>
    <property type="evidence" value="ECO:0007669"/>
    <property type="project" value="TreeGrafter"/>
</dbReference>
<dbReference type="InterPro" id="IPR036259">
    <property type="entry name" value="MFS_trans_sf"/>
</dbReference>
<sequence length="599" mass="67540">MDGNAWELVEEEPKKERQRQSRSPSKDRQSKLSRASETRFEFAGQEVDAEELSMIIDEQIKKESERRTQRGKSPAVESLRKIGRIVLEKVGVKKKKDDSVLLGKSRELETVPLERYCKKPMVYSMEDREDLLMPRVLSSDLLKDHRTGLKEKCSYLFRSGEDEHFVDVMVGSKPPERVHIYDQYCPVHGSKRRLTRRRLVDMHSFVNSVDTADHEQLSPILYSQAYIAKVMRKRKRANLSGAEKIRVEKSKHKIRINLWIISVAFLFLFTAFHGLQNLQTTVNGQMGADSLCALYISMAISSLFIPTFILNRIGSKLTLVTSMGIYILYMVANFLPKYYSLIPASILVGVASSCLWAANCVYITESGSKFARLNVEAQNIVIVRFFGYFFMVVHLGQVIGNILSSVIFISSTPATIEPEDRVDRTCGYGFSENISMLSPRAQQNLEHPSESTYRSVVGVDLCCAIVAMMIVALFLNSLRKDELERTKKPHFTIDVLRITAKNLTKPKPLLLIPLTIFNGIEQAFAVGLYTKAYVACGLGINQIGFVMTSFGVADAVCSLVFGPLIKMFGRMPLFVFGAVINMLMIITLMVSVEKAVDNV</sequence>
<protein>
    <submittedName>
        <fullName evidence="9">UNC93-like protein</fullName>
    </submittedName>
</protein>
<keyword evidence="3 7" id="KW-0812">Transmembrane</keyword>
<evidence type="ECO:0000256" key="6">
    <source>
        <dbReference type="SAM" id="MobiDB-lite"/>
    </source>
</evidence>
<dbReference type="GO" id="GO:0055120">
    <property type="term" value="C:striated muscle dense body"/>
    <property type="evidence" value="ECO:0007669"/>
    <property type="project" value="TreeGrafter"/>
</dbReference>
<feature type="transmembrane region" description="Helical" evidence="7">
    <location>
        <begin position="341"/>
        <end position="364"/>
    </location>
</feature>
<accession>A0A914DNX1</accession>
<evidence type="ECO:0000256" key="5">
    <source>
        <dbReference type="ARBA" id="ARBA00023136"/>
    </source>
</evidence>
<feature type="transmembrane region" description="Helical" evidence="7">
    <location>
        <begin position="456"/>
        <end position="478"/>
    </location>
</feature>
<evidence type="ECO:0000256" key="3">
    <source>
        <dbReference type="ARBA" id="ARBA00022692"/>
    </source>
</evidence>
<dbReference type="WBParaSite" id="ACRNAN_scaffold313.g25934.t1">
    <property type="protein sequence ID" value="ACRNAN_scaffold313.g25934.t1"/>
    <property type="gene ID" value="ACRNAN_scaffold313.g25934"/>
</dbReference>
<feature type="transmembrane region" description="Helical" evidence="7">
    <location>
        <begin position="287"/>
        <end position="310"/>
    </location>
</feature>
<comment type="similarity">
    <text evidence="2">Belongs to the unc-93 family.</text>
</comment>
<dbReference type="Pfam" id="PF05978">
    <property type="entry name" value="UNC-93"/>
    <property type="match status" value="1"/>
</dbReference>
<evidence type="ECO:0000256" key="4">
    <source>
        <dbReference type="ARBA" id="ARBA00022989"/>
    </source>
</evidence>
<dbReference type="PANTHER" id="PTHR19444">
    <property type="entry name" value="UNC-93 RELATED"/>
    <property type="match status" value="1"/>
</dbReference>
<feature type="region of interest" description="Disordered" evidence="6">
    <location>
        <begin position="1"/>
        <end position="40"/>
    </location>
</feature>
<feature type="transmembrane region" description="Helical" evidence="7">
    <location>
        <begin position="385"/>
        <end position="409"/>
    </location>
</feature>
<keyword evidence="4 7" id="KW-1133">Transmembrane helix</keyword>
<dbReference type="GO" id="GO:0043266">
    <property type="term" value="P:regulation of potassium ion transport"/>
    <property type="evidence" value="ECO:0007669"/>
    <property type="project" value="TreeGrafter"/>
</dbReference>
<dbReference type="PANTHER" id="PTHR19444:SF13">
    <property type="entry name" value="PROTEIN UNC-93 HOMOLOG A"/>
    <property type="match status" value="1"/>
</dbReference>
<dbReference type="InterPro" id="IPR051951">
    <property type="entry name" value="UNC-93_regulatory"/>
</dbReference>
<keyword evidence="5 7" id="KW-0472">Membrane</keyword>
<name>A0A914DNX1_9BILA</name>
<feature type="transmembrane region" description="Helical" evidence="7">
    <location>
        <begin position="256"/>
        <end position="275"/>
    </location>
</feature>
<dbReference type="AlphaFoldDB" id="A0A914DNX1"/>
<keyword evidence="8" id="KW-1185">Reference proteome</keyword>
<evidence type="ECO:0000256" key="7">
    <source>
        <dbReference type="SAM" id="Phobius"/>
    </source>
</evidence>
<reference evidence="9" key="1">
    <citation type="submission" date="2022-11" db="UniProtKB">
        <authorList>
            <consortium name="WormBaseParasite"/>
        </authorList>
    </citation>
    <scope>IDENTIFICATION</scope>
</reference>
<dbReference type="Gene3D" id="1.20.1250.20">
    <property type="entry name" value="MFS general substrate transporter like domains"/>
    <property type="match status" value="1"/>
</dbReference>
<dbReference type="InterPro" id="IPR010291">
    <property type="entry name" value="Ion_channel_UNC-93"/>
</dbReference>
<feature type="transmembrane region" description="Helical" evidence="7">
    <location>
        <begin position="509"/>
        <end position="530"/>
    </location>
</feature>
<dbReference type="SUPFAM" id="SSF103473">
    <property type="entry name" value="MFS general substrate transporter"/>
    <property type="match status" value="1"/>
</dbReference>
<organism evidence="8 9">
    <name type="scientific">Acrobeloides nanus</name>
    <dbReference type="NCBI Taxonomy" id="290746"/>
    <lineage>
        <taxon>Eukaryota</taxon>
        <taxon>Metazoa</taxon>
        <taxon>Ecdysozoa</taxon>
        <taxon>Nematoda</taxon>
        <taxon>Chromadorea</taxon>
        <taxon>Rhabditida</taxon>
        <taxon>Tylenchina</taxon>
        <taxon>Cephalobomorpha</taxon>
        <taxon>Cephaloboidea</taxon>
        <taxon>Cephalobidae</taxon>
        <taxon>Acrobeloides</taxon>
    </lineage>
</organism>
<feature type="transmembrane region" description="Helical" evidence="7">
    <location>
        <begin position="542"/>
        <end position="561"/>
    </location>
</feature>
<evidence type="ECO:0000256" key="2">
    <source>
        <dbReference type="ARBA" id="ARBA00009172"/>
    </source>
</evidence>